<dbReference type="SMART" id="SM00382">
    <property type="entry name" value="AAA"/>
    <property type="match status" value="2"/>
</dbReference>
<evidence type="ECO:0000256" key="1">
    <source>
        <dbReference type="ARBA" id="ARBA00005417"/>
    </source>
</evidence>
<evidence type="ECO:0000313" key="8">
    <source>
        <dbReference type="Proteomes" id="UP001596137"/>
    </source>
</evidence>
<keyword evidence="2" id="KW-0813">Transport</keyword>
<dbReference type="NCBIfam" id="NF007739">
    <property type="entry name" value="PRK10419.1"/>
    <property type="match status" value="2"/>
</dbReference>
<dbReference type="InterPro" id="IPR017871">
    <property type="entry name" value="ABC_transporter-like_CS"/>
</dbReference>
<dbReference type="RefSeq" id="WP_380755716.1">
    <property type="nucleotide sequence ID" value="NZ_JBHSRF010000030.1"/>
</dbReference>
<evidence type="ECO:0000313" key="7">
    <source>
        <dbReference type="EMBL" id="MFC6083589.1"/>
    </source>
</evidence>
<sequence>MSTPIGPAAVPENLLEVSDLAVSYRSRSGVVRAVDGVDLTVRAGEIVAVVGESGSGKSTTAHAVVGLLPGTGRIDAGRVRFGGRELTGLSERELRLVRGAQIGLIPQDPTVSLNPVQRVGDQVAEVLRVHGLADRRSAPPRAVGLLERAGLPDPAVRARQYPHELSGGMRQRVLIAVAIAAEPKLIIADEPTSALDVTVQRRILDHIQSLTEELGTAVLLVTHDLGVAADRARRIVVMSRGRVVEAGPTRQILDQPSHPYTRRLLRSAPSLVATRRSAPPRPAPGLVATRRSAPSRPAPGLAATRPAAPPRPAPGRAAADGPLVTAENLAKEFPLPRVAGGGARSVRAVHDVSFSIDRGETLALVGESGSGKSTTARLVLRLAEPSAGRIVFDGEEITRARGEALRRLRRRAQLVYQNPYASLDPRFSIGEVITEPLRVFRVGDRASRRARARELADRVALPASILSHRPAELSGGQRQRVAIARALALSPDLVVCDEPVSALDVSVQAQVLDLLAELQESLGVAYLFISHDLAVVRQIAHRVAVMRAGRIVETGTTGELFDRPEHAYTRDLLTAIPGGRYA</sequence>
<feature type="domain" description="ABC transporter" evidence="6">
    <location>
        <begin position="324"/>
        <end position="573"/>
    </location>
</feature>
<evidence type="ECO:0000256" key="4">
    <source>
        <dbReference type="ARBA" id="ARBA00022840"/>
    </source>
</evidence>
<gene>
    <name evidence="7" type="ORF">ACFP1K_20640</name>
</gene>
<feature type="region of interest" description="Disordered" evidence="5">
    <location>
        <begin position="268"/>
        <end position="319"/>
    </location>
</feature>
<evidence type="ECO:0000259" key="6">
    <source>
        <dbReference type="PROSITE" id="PS50893"/>
    </source>
</evidence>
<evidence type="ECO:0000256" key="3">
    <source>
        <dbReference type="ARBA" id="ARBA00022741"/>
    </source>
</evidence>
<keyword evidence="4 7" id="KW-0067">ATP-binding</keyword>
<dbReference type="InterPro" id="IPR003439">
    <property type="entry name" value="ABC_transporter-like_ATP-bd"/>
</dbReference>
<evidence type="ECO:0000256" key="5">
    <source>
        <dbReference type="SAM" id="MobiDB-lite"/>
    </source>
</evidence>
<accession>A0ABW1NJN5</accession>
<dbReference type="Pfam" id="PF00005">
    <property type="entry name" value="ABC_tran"/>
    <property type="match status" value="2"/>
</dbReference>
<dbReference type="InterPro" id="IPR003593">
    <property type="entry name" value="AAA+_ATPase"/>
</dbReference>
<evidence type="ECO:0000256" key="2">
    <source>
        <dbReference type="ARBA" id="ARBA00022448"/>
    </source>
</evidence>
<keyword evidence="8" id="KW-1185">Reference proteome</keyword>
<feature type="domain" description="ABC transporter" evidence="6">
    <location>
        <begin position="15"/>
        <end position="265"/>
    </location>
</feature>
<comment type="caution">
    <text evidence="7">The sequence shown here is derived from an EMBL/GenBank/DDBJ whole genome shotgun (WGS) entry which is preliminary data.</text>
</comment>
<dbReference type="PROSITE" id="PS50893">
    <property type="entry name" value="ABC_TRANSPORTER_2"/>
    <property type="match status" value="2"/>
</dbReference>
<dbReference type="EMBL" id="JBHSRF010000030">
    <property type="protein sequence ID" value="MFC6083589.1"/>
    <property type="molecule type" value="Genomic_DNA"/>
</dbReference>
<comment type="similarity">
    <text evidence="1">Belongs to the ABC transporter superfamily.</text>
</comment>
<dbReference type="CDD" id="cd03257">
    <property type="entry name" value="ABC_NikE_OppD_transporters"/>
    <property type="match status" value="2"/>
</dbReference>
<dbReference type="Pfam" id="PF08352">
    <property type="entry name" value="oligo_HPY"/>
    <property type="match status" value="2"/>
</dbReference>
<dbReference type="Proteomes" id="UP001596137">
    <property type="component" value="Unassembled WGS sequence"/>
</dbReference>
<dbReference type="NCBIfam" id="NF008453">
    <property type="entry name" value="PRK11308.1"/>
    <property type="match status" value="2"/>
</dbReference>
<dbReference type="PANTHER" id="PTHR43776:SF7">
    <property type="entry name" value="D,D-DIPEPTIDE TRANSPORT ATP-BINDING PROTEIN DDPF-RELATED"/>
    <property type="match status" value="1"/>
</dbReference>
<dbReference type="InterPro" id="IPR050319">
    <property type="entry name" value="ABC_transp_ATP-bind"/>
</dbReference>
<dbReference type="SUPFAM" id="SSF52540">
    <property type="entry name" value="P-loop containing nucleoside triphosphate hydrolases"/>
    <property type="match status" value="2"/>
</dbReference>
<keyword evidence="3" id="KW-0547">Nucleotide-binding</keyword>
<name>A0ABW1NJN5_9ACTN</name>
<proteinExistence type="inferred from homology"/>
<dbReference type="InterPro" id="IPR013563">
    <property type="entry name" value="Oligopep_ABC_C"/>
</dbReference>
<dbReference type="PANTHER" id="PTHR43776">
    <property type="entry name" value="TRANSPORT ATP-BINDING PROTEIN"/>
    <property type="match status" value="1"/>
</dbReference>
<reference evidence="8" key="1">
    <citation type="journal article" date="2019" name="Int. J. Syst. Evol. Microbiol.">
        <title>The Global Catalogue of Microorganisms (GCM) 10K type strain sequencing project: providing services to taxonomists for standard genome sequencing and annotation.</title>
        <authorList>
            <consortium name="The Broad Institute Genomics Platform"/>
            <consortium name="The Broad Institute Genome Sequencing Center for Infectious Disease"/>
            <person name="Wu L."/>
            <person name="Ma J."/>
        </authorList>
    </citation>
    <scope>NUCLEOTIDE SEQUENCE [LARGE SCALE GENOMIC DNA]</scope>
    <source>
        <strain evidence="8">JCM 30346</strain>
    </source>
</reference>
<dbReference type="GO" id="GO:0005524">
    <property type="term" value="F:ATP binding"/>
    <property type="evidence" value="ECO:0007669"/>
    <property type="project" value="UniProtKB-KW"/>
</dbReference>
<dbReference type="Gene3D" id="3.40.50.300">
    <property type="entry name" value="P-loop containing nucleotide triphosphate hydrolases"/>
    <property type="match status" value="2"/>
</dbReference>
<organism evidence="7 8">
    <name type="scientific">Sphaerisporangium aureirubrum</name>
    <dbReference type="NCBI Taxonomy" id="1544736"/>
    <lineage>
        <taxon>Bacteria</taxon>
        <taxon>Bacillati</taxon>
        <taxon>Actinomycetota</taxon>
        <taxon>Actinomycetes</taxon>
        <taxon>Streptosporangiales</taxon>
        <taxon>Streptosporangiaceae</taxon>
        <taxon>Sphaerisporangium</taxon>
    </lineage>
</organism>
<dbReference type="InterPro" id="IPR027417">
    <property type="entry name" value="P-loop_NTPase"/>
</dbReference>
<dbReference type="PROSITE" id="PS00211">
    <property type="entry name" value="ABC_TRANSPORTER_1"/>
    <property type="match status" value="2"/>
</dbReference>
<protein>
    <submittedName>
        <fullName evidence="7">Dipeptide ABC transporter ATP-binding protein</fullName>
    </submittedName>
</protein>